<accession>A0A1C3TNX2</accession>
<reference evidence="2" key="1">
    <citation type="submission" date="2016-07" db="EMBL/GenBank/DDBJ databases">
        <authorList>
            <person name="Jaenicke Sebastian"/>
        </authorList>
    </citation>
    <scope>NUCLEOTIDE SEQUENCE [LARGE SCALE GENOMIC DNA]</scope>
</reference>
<gene>
    <name evidence="1" type="ORF">BN444_00455</name>
</gene>
<dbReference type="AlphaFoldDB" id="A0A1C3TNX2"/>
<proteinExistence type="predicted"/>
<name>A0A1C3TNX2_XANCT</name>
<evidence type="ECO:0000313" key="2">
    <source>
        <dbReference type="Proteomes" id="UP000093071"/>
    </source>
</evidence>
<sequence length="36" mass="3832">MLDRAKAAGQLDMSVKTLGNWVDAARAEFSPPQAGE</sequence>
<dbReference type="Proteomes" id="UP000093071">
    <property type="component" value="Chromosome I"/>
</dbReference>
<dbReference type="EMBL" id="LT604072">
    <property type="protein sequence ID" value="SCB04944.1"/>
    <property type="molecule type" value="Genomic_DNA"/>
</dbReference>
<organism evidence="1 2">
    <name type="scientific">Xanthomonas translucens pv. translucens DSM 18974</name>
    <dbReference type="NCBI Taxonomy" id="1261556"/>
    <lineage>
        <taxon>Bacteria</taxon>
        <taxon>Pseudomonadati</taxon>
        <taxon>Pseudomonadota</taxon>
        <taxon>Gammaproteobacteria</taxon>
        <taxon>Lysobacterales</taxon>
        <taxon>Lysobacteraceae</taxon>
        <taxon>Xanthomonas</taxon>
        <taxon>Xanthomonas translucens group</taxon>
    </lineage>
</organism>
<evidence type="ECO:0000313" key="1">
    <source>
        <dbReference type="EMBL" id="SCB04944.1"/>
    </source>
</evidence>
<protein>
    <submittedName>
        <fullName evidence="1">Transposase, partial</fullName>
    </submittedName>
</protein>